<evidence type="ECO:0000313" key="5">
    <source>
        <dbReference type="Proteomes" id="UP000323502"/>
    </source>
</evidence>
<evidence type="ECO:0000313" key="4">
    <source>
        <dbReference type="EMBL" id="SDF55707.1"/>
    </source>
</evidence>
<dbReference type="Gene3D" id="1.10.530.10">
    <property type="match status" value="1"/>
</dbReference>
<organism evidence="4 5">
    <name type="scientific">Sphingomonas carotinifaciens</name>
    <dbReference type="NCBI Taxonomy" id="1166323"/>
    <lineage>
        <taxon>Bacteria</taxon>
        <taxon>Pseudomonadati</taxon>
        <taxon>Pseudomonadota</taxon>
        <taxon>Alphaproteobacteria</taxon>
        <taxon>Sphingomonadales</taxon>
        <taxon>Sphingomonadaceae</taxon>
        <taxon>Sphingomonas</taxon>
    </lineage>
</organism>
<feature type="domain" description="Transglycosylase SLT" evidence="3">
    <location>
        <begin position="87"/>
        <end position="181"/>
    </location>
</feature>
<dbReference type="InterPro" id="IPR008258">
    <property type="entry name" value="Transglycosylase_SLT_dom_1"/>
</dbReference>
<dbReference type="Pfam" id="PF01464">
    <property type="entry name" value="SLT"/>
    <property type="match status" value="1"/>
</dbReference>
<reference evidence="4 5" key="1">
    <citation type="submission" date="2016-10" db="EMBL/GenBank/DDBJ databases">
        <authorList>
            <person name="Varghese N."/>
            <person name="Submissions S."/>
        </authorList>
    </citation>
    <scope>NUCLEOTIDE SEQUENCE [LARGE SCALE GENOMIC DNA]</scope>
    <source>
        <strain evidence="4 5">S7-754</strain>
    </source>
</reference>
<accession>A0A1G7M1T3</accession>
<proteinExistence type="inferred from homology"/>
<keyword evidence="5" id="KW-1185">Reference proteome</keyword>
<dbReference type="PANTHER" id="PTHR37423">
    <property type="entry name" value="SOLUBLE LYTIC MUREIN TRANSGLYCOSYLASE-RELATED"/>
    <property type="match status" value="1"/>
</dbReference>
<dbReference type="PANTHER" id="PTHR37423:SF2">
    <property type="entry name" value="MEMBRANE-BOUND LYTIC MUREIN TRANSGLYCOSYLASE C"/>
    <property type="match status" value="1"/>
</dbReference>
<dbReference type="RefSeq" id="WP_235904023.1">
    <property type="nucleotide sequence ID" value="NZ_FNBI01000004.1"/>
</dbReference>
<evidence type="ECO:0000256" key="1">
    <source>
        <dbReference type="ARBA" id="ARBA00007734"/>
    </source>
</evidence>
<dbReference type="CDD" id="cd00254">
    <property type="entry name" value="LT-like"/>
    <property type="match status" value="1"/>
</dbReference>
<comment type="similarity">
    <text evidence="1">Belongs to the transglycosylase Slt family.</text>
</comment>
<protein>
    <submittedName>
        <fullName evidence="4">Transglycosylase SLT domain-containing protein</fullName>
    </submittedName>
</protein>
<dbReference type="SUPFAM" id="SSF53955">
    <property type="entry name" value="Lysozyme-like"/>
    <property type="match status" value="1"/>
</dbReference>
<evidence type="ECO:0000259" key="3">
    <source>
        <dbReference type="Pfam" id="PF01464"/>
    </source>
</evidence>
<dbReference type="EMBL" id="FNBI01000004">
    <property type="protein sequence ID" value="SDF55707.1"/>
    <property type="molecule type" value="Genomic_DNA"/>
</dbReference>
<sequence length="203" mass="21571">MKIRFDHPVFIALAGFLVTATLLYVTQAHAQVMQIADDGSIQTRAGAGVVSWDADDASNLSWPDPATAMPEMPAIPAAYAATVHRVSAAQGISPALLEALIWQESRWRAAAVSRVGAQGLTQLMPGTARTLGVDPRDPIAAIEGGARYLRQQLDRFDGDVERALAAYNAGPSRVLRAGGIPPIAETRAYVAAILTRLSNISEK</sequence>
<gene>
    <name evidence="4" type="ORF">SAMN05216557_10446</name>
</gene>
<evidence type="ECO:0000256" key="2">
    <source>
        <dbReference type="ARBA" id="ARBA00009387"/>
    </source>
</evidence>
<name>A0A1G7M1T3_9SPHN</name>
<dbReference type="InterPro" id="IPR023346">
    <property type="entry name" value="Lysozyme-like_dom_sf"/>
</dbReference>
<dbReference type="Proteomes" id="UP000323502">
    <property type="component" value="Unassembled WGS sequence"/>
</dbReference>
<comment type="similarity">
    <text evidence="2">Belongs to the virb1 family.</text>
</comment>
<dbReference type="AlphaFoldDB" id="A0A1G7M1T3"/>